<dbReference type="KEGG" id="vg:77924746"/>
<protein>
    <submittedName>
        <fullName evidence="1">Uncharacterized protein</fullName>
    </submittedName>
</protein>
<dbReference type="RefSeq" id="YP_010649200.1">
    <property type="nucleotide sequence ID" value="NC_070764.1"/>
</dbReference>
<proteinExistence type="predicted"/>
<organism evidence="1 2">
    <name type="scientific">Gordonia phage Phendrix</name>
    <dbReference type="NCBI Taxonomy" id="2593335"/>
    <lineage>
        <taxon>Viruses</taxon>
        <taxon>Duplodnaviria</taxon>
        <taxon>Heunggongvirae</taxon>
        <taxon>Uroviricota</taxon>
        <taxon>Caudoviricetes</taxon>
        <taxon>Godonkavirus</taxon>
        <taxon>Godonkavirus phendrix</taxon>
    </lineage>
</organism>
<evidence type="ECO:0000313" key="2">
    <source>
        <dbReference type="Proteomes" id="UP000319596"/>
    </source>
</evidence>
<gene>
    <name evidence="1" type="primary">186</name>
    <name evidence="1" type="ORF">SEA_PHENDRIX_186</name>
</gene>
<reference evidence="1 2" key="1">
    <citation type="submission" date="2019-06" db="EMBL/GenBank/DDBJ databases">
        <authorList>
            <person name="Burns M.A."/>
            <person name="Hill G.C."/>
            <person name="Wesley B.E."/>
            <person name="Womack T.V."/>
            <person name="Krukonis G.P."/>
            <person name="Delesalle V.A."/>
            <person name="Garlena R.A."/>
            <person name="Russell D.A."/>
            <person name="Pope W.H."/>
            <person name="Jacobs-Sera D."/>
            <person name="Hatfull G.F."/>
        </authorList>
    </citation>
    <scope>NUCLEOTIDE SEQUENCE [LARGE SCALE GENOMIC DNA]</scope>
</reference>
<dbReference type="GeneID" id="77924746"/>
<accession>A0A514U1A9</accession>
<dbReference type="Proteomes" id="UP000319596">
    <property type="component" value="Segment"/>
</dbReference>
<keyword evidence="2" id="KW-1185">Reference proteome</keyword>
<dbReference type="EMBL" id="MN096369">
    <property type="protein sequence ID" value="QDK02702.1"/>
    <property type="molecule type" value="Genomic_DNA"/>
</dbReference>
<sequence length="186" mass="22069">MAKKPSIIREQCGTNAGYNKHVRMLEETCVECRKAHSVQTRKNRKELRERRGIPEVICGTDRGYYRHIRLGEERCISCKNAHTEAERKRIRHRTGKETKPRQFKRRPSLSLKTRMVSMDHVMFAAVYFSLTPDVQQILDEFFDPDRVSKLVGDLTGEELAWRHKFIMENRERQREQRERRRVAGAT</sequence>
<evidence type="ECO:0000313" key="1">
    <source>
        <dbReference type="EMBL" id="QDK02702.1"/>
    </source>
</evidence>
<name>A0A514U1A9_9CAUD</name>